<dbReference type="PANTHER" id="PTHR11937">
    <property type="entry name" value="ACTIN"/>
    <property type="match status" value="1"/>
</dbReference>
<name>A0AAF0EU88_9BASI</name>
<reference evidence="2" key="1">
    <citation type="submission" date="2023-03" db="EMBL/GenBank/DDBJ databases">
        <title>Mating type loci evolution in Malassezia.</title>
        <authorList>
            <person name="Coelho M.A."/>
        </authorList>
    </citation>
    <scope>NUCLEOTIDE SEQUENCE</scope>
    <source>
        <strain evidence="2">CBS 11721</strain>
    </source>
</reference>
<sequence>MRDATRGSGLVIDTGGANVRVATHGAVRCIPNAIARTRPGTQRQVLVGADIEAKCNDYGGLQLRLPIDRGLVVDWPAQKAVWDQAIAAELGISRADTFNALSGRTVIATEPYFVLPEQQRAFEALLFDWYGAQALWRAVPAQLVPYALPVRPECLLVVDLGHSYTHAVPIVRDDVQWHAVKRLDVCGKVVTNLLKEMFSFRQWNMMDETFLTDKMKSRSCFVAAAPQDGAAKASTTETLPRNWTFSQLVELFHDDPYNNVVQEYVLPDYAEPEQARDPATKYGYIRTGPGARGTRLPSDPDAALDVFIAGDASTPRRAKSTDQQVLTLGQERYQLLEHYFAPQRIGLQQGSLAELVATSIGLVEEPFRDLMWSHIVLVGETASAAGMRRRLAAEIRAIAPIDLPVDVRVPDDPGNAAVAGAAALLRASGADAKLLASRTF</sequence>
<dbReference type="SUPFAM" id="SSF53067">
    <property type="entry name" value="Actin-like ATPase domain"/>
    <property type="match status" value="2"/>
</dbReference>
<protein>
    <submittedName>
        <fullName evidence="2">Actin- protein 6</fullName>
    </submittedName>
</protein>
<gene>
    <name evidence="2" type="primary">ARP6</name>
    <name evidence="2" type="ORF">MCUN1_001541</name>
</gene>
<dbReference type="SMART" id="SM00268">
    <property type="entry name" value="ACTIN"/>
    <property type="match status" value="1"/>
</dbReference>
<dbReference type="Gene3D" id="3.30.420.40">
    <property type="match status" value="4"/>
</dbReference>
<dbReference type="AlphaFoldDB" id="A0AAF0EU88"/>
<dbReference type="Gene3D" id="3.90.640.10">
    <property type="entry name" value="Actin, Chain A, domain 4"/>
    <property type="match status" value="2"/>
</dbReference>
<evidence type="ECO:0000313" key="2">
    <source>
        <dbReference type="EMBL" id="WFD34697.1"/>
    </source>
</evidence>
<evidence type="ECO:0000256" key="1">
    <source>
        <dbReference type="RuleBase" id="RU000487"/>
    </source>
</evidence>
<dbReference type="InterPro" id="IPR004000">
    <property type="entry name" value="Actin"/>
</dbReference>
<keyword evidence="3" id="KW-1185">Reference proteome</keyword>
<dbReference type="Proteomes" id="UP001219933">
    <property type="component" value="Chromosome 2"/>
</dbReference>
<evidence type="ECO:0000313" key="3">
    <source>
        <dbReference type="Proteomes" id="UP001219933"/>
    </source>
</evidence>
<accession>A0AAF0EU88</accession>
<dbReference type="Pfam" id="PF00022">
    <property type="entry name" value="Actin"/>
    <property type="match status" value="1"/>
</dbReference>
<dbReference type="EMBL" id="CP119878">
    <property type="protein sequence ID" value="WFD34697.1"/>
    <property type="molecule type" value="Genomic_DNA"/>
</dbReference>
<proteinExistence type="inferred from homology"/>
<dbReference type="InterPro" id="IPR043129">
    <property type="entry name" value="ATPase_NBD"/>
</dbReference>
<comment type="similarity">
    <text evidence="1">Belongs to the actin family.</text>
</comment>
<organism evidence="2 3">
    <name type="scientific">Malassezia cuniculi</name>
    <dbReference type="NCBI Taxonomy" id="948313"/>
    <lineage>
        <taxon>Eukaryota</taxon>
        <taxon>Fungi</taxon>
        <taxon>Dikarya</taxon>
        <taxon>Basidiomycota</taxon>
        <taxon>Ustilaginomycotina</taxon>
        <taxon>Malasseziomycetes</taxon>
        <taxon>Malasseziales</taxon>
        <taxon>Malasseziaceae</taxon>
        <taxon>Malassezia</taxon>
    </lineage>
</organism>